<organism evidence="1">
    <name type="scientific">Cyanothece sp. (strain PCC 7425 / ATCC 29141)</name>
    <dbReference type="NCBI Taxonomy" id="395961"/>
    <lineage>
        <taxon>Bacteria</taxon>
        <taxon>Bacillati</taxon>
        <taxon>Cyanobacteriota</taxon>
        <taxon>Cyanophyceae</taxon>
        <taxon>Gomontiellales</taxon>
        <taxon>Cyanothecaceae</taxon>
        <taxon>Cyanothece</taxon>
    </lineage>
</organism>
<proteinExistence type="predicted"/>
<sequence>MNRRQSSVLPAHFSPPLLNRRAVPPHPWPTGYCFSSPGGHFYYRVIGPCCRLFDREQLPWPCCRIQWRGKEPSWRRIGKRFVPDLASKTHPSYCVEILNQGKEETLILTLYPVKLSAGEQEWWYARKTPLTPAQP</sequence>
<dbReference type="KEGG" id="cyn:Cyan7425_3660"/>
<dbReference type="EMBL" id="CP001344">
    <property type="protein sequence ID" value="ACL45980.1"/>
    <property type="molecule type" value="Genomic_DNA"/>
</dbReference>
<protein>
    <submittedName>
        <fullName evidence="1">Uncharacterized protein</fullName>
    </submittedName>
</protein>
<dbReference type="STRING" id="395961.Cyan7425_3660"/>
<dbReference type="HOGENOM" id="CLU_129286_1_0_3"/>
<dbReference type="AlphaFoldDB" id="B8HSJ7"/>
<accession>B8HSJ7</accession>
<name>B8HSJ7_CYAP4</name>
<gene>
    <name evidence="1" type="ordered locus">Cyan7425_3660</name>
</gene>
<reference evidence="1" key="1">
    <citation type="submission" date="2009-01" db="EMBL/GenBank/DDBJ databases">
        <title>Complete sequence of chromosome Cyanothece sp. PCC 7425.</title>
        <authorList>
            <consortium name="US DOE Joint Genome Institute"/>
            <person name="Lucas S."/>
            <person name="Copeland A."/>
            <person name="Lapidus A."/>
            <person name="Glavina del Rio T."/>
            <person name="Dalin E."/>
            <person name="Tice H."/>
            <person name="Bruce D."/>
            <person name="Goodwin L."/>
            <person name="Pitluck S."/>
            <person name="Sims D."/>
            <person name="Meineke L."/>
            <person name="Brettin T."/>
            <person name="Detter J.C."/>
            <person name="Han C."/>
            <person name="Larimer F."/>
            <person name="Land M."/>
            <person name="Hauser L."/>
            <person name="Kyrpides N."/>
            <person name="Ovchinnikova G."/>
            <person name="Liberton M."/>
            <person name="Stoeckel J."/>
            <person name="Banerjee A."/>
            <person name="Singh A."/>
            <person name="Page L."/>
            <person name="Sato H."/>
            <person name="Zhao L."/>
            <person name="Sherman L."/>
            <person name="Pakrasi H."/>
            <person name="Richardson P."/>
        </authorList>
    </citation>
    <scope>NUCLEOTIDE SEQUENCE</scope>
    <source>
        <strain evidence="1">PCC 7425</strain>
    </source>
</reference>
<evidence type="ECO:0000313" key="1">
    <source>
        <dbReference type="EMBL" id="ACL45980.1"/>
    </source>
</evidence>
<dbReference type="eggNOG" id="ENOG5032UW6">
    <property type="taxonomic scope" value="Bacteria"/>
</dbReference>